<gene>
    <name evidence="2" type="ORF">F5544_27205</name>
</gene>
<reference evidence="2 3" key="1">
    <citation type="journal article" date="2019" name="ACS Chem. Biol.">
        <title>Identification and Mobilization of a Cryptic Antibiotic Biosynthesis Gene Locus from a Human-Pathogenic Nocardia Isolate.</title>
        <authorList>
            <person name="Herisse M."/>
            <person name="Ishida K."/>
            <person name="Porter J.L."/>
            <person name="Howden B."/>
            <person name="Hertweck C."/>
            <person name="Stinear T.P."/>
            <person name="Pidot S.J."/>
        </authorList>
    </citation>
    <scope>NUCLEOTIDE SEQUENCE [LARGE SCALE GENOMIC DNA]</scope>
    <source>
        <strain evidence="2 3">AUSMDU00012717</strain>
    </source>
</reference>
<organism evidence="2 3">
    <name type="scientific">Nocardia arthritidis</name>
    <dbReference type="NCBI Taxonomy" id="228602"/>
    <lineage>
        <taxon>Bacteria</taxon>
        <taxon>Bacillati</taxon>
        <taxon>Actinomycetota</taxon>
        <taxon>Actinomycetes</taxon>
        <taxon>Mycobacteriales</taxon>
        <taxon>Nocardiaceae</taxon>
        <taxon>Nocardia</taxon>
    </lineage>
</organism>
<name>A0A6G9YJ11_9NOCA</name>
<evidence type="ECO:0000313" key="3">
    <source>
        <dbReference type="Proteomes" id="UP000503540"/>
    </source>
</evidence>
<keyword evidence="3" id="KW-1185">Reference proteome</keyword>
<proteinExistence type="predicted"/>
<dbReference type="Proteomes" id="UP000503540">
    <property type="component" value="Chromosome"/>
</dbReference>
<dbReference type="GO" id="GO:0016151">
    <property type="term" value="F:nickel cation binding"/>
    <property type="evidence" value="ECO:0007669"/>
    <property type="project" value="InterPro"/>
</dbReference>
<accession>A0A6G9YJ11</accession>
<evidence type="ECO:0000256" key="1">
    <source>
        <dbReference type="ARBA" id="ARBA00023186"/>
    </source>
</evidence>
<protein>
    <submittedName>
        <fullName evidence="2">Urease accessory protein</fullName>
    </submittedName>
</protein>
<evidence type="ECO:0000313" key="2">
    <source>
        <dbReference type="EMBL" id="QIS13295.1"/>
    </source>
</evidence>
<dbReference type="KEGG" id="nah:F5544_27205"/>
<dbReference type="EMBL" id="CP046172">
    <property type="protein sequence ID" value="QIS13295.1"/>
    <property type="molecule type" value="Genomic_DNA"/>
</dbReference>
<dbReference type="Pfam" id="PF01774">
    <property type="entry name" value="UreD"/>
    <property type="match status" value="1"/>
</dbReference>
<keyword evidence="1" id="KW-0143">Chaperone</keyword>
<dbReference type="AlphaFoldDB" id="A0A6G9YJ11"/>
<dbReference type="InterPro" id="IPR002669">
    <property type="entry name" value="UreD"/>
</dbReference>
<sequence length="223" mass="23453">MVARNPLLRTELRIVARKGALPQIHACGGLSARRTGADTVHLIGTAATPLGGDELDIAIIVGAGARLTVRSVAATIALPSAATPDSLAHWHFELDTGAELDFDPEPTIIAGGARHRAITTVRLALDSRLRLRERVQIGRVGEDSGGWRGELTADVGELPLLRHRLELGYGTTVDDALTAPRALASELVYPDDRASWTDGLRASRLPLAGGGSLSTWVGAALGE</sequence>